<evidence type="ECO:0000256" key="3">
    <source>
        <dbReference type="ARBA" id="ARBA00022691"/>
    </source>
</evidence>
<dbReference type="Pfam" id="PF13649">
    <property type="entry name" value="Methyltransf_25"/>
    <property type="match status" value="1"/>
</dbReference>
<dbReference type="CDD" id="cd02440">
    <property type="entry name" value="AdoMet_MTases"/>
    <property type="match status" value="1"/>
</dbReference>
<organism evidence="6 7">
    <name type="scientific">Methanosarcina thermophila CHTI-55</name>
    <dbReference type="NCBI Taxonomy" id="1434121"/>
    <lineage>
        <taxon>Archaea</taxon>
        <taxon>Methanobacteriati</taxon>
        <taxon>Methanobacteriota</taxon>
        <taxon>Stenosarchaea group</taxon>
        <taxon>Methanomicrobia</taxon>
        <taxon>Methanosarcinales</taxon>
        <taxon>Methanosarcinaceae</taxon>
        <taxon>Methanosarcina</taxon>
    </lineage>
</organism>
<dbReference type="GO" id="GO:0006629">
    <property type="term" value="P:lipid metabolic process"/>
    <property type="evidence" value="ECO:0007669"/>
    <property type="project" value="UniProtKB-KW"/>
</dbReference>
<keyword evidence="1" id="KW-0489">Methyltransferase</keyword>
<gene>
    <name evidence="6" type="ORF">MSTHC_0046</name>
</gene>
<keyword evidence="2" id="KW-0808">Transferase</keyword>
<dbReference type="Gene3D" id="3.40.50.150">
    <property type="entry name" value="Vaccinia Virus protein VP39"/>
    <property type="match status" value="1"/>
</dbReference>
<evidence type="ECO:0000259" key="5">
    <source>
        <dbReference type="Pfam" id="PF13649"/>
    </source>
</evidence>
<sequence>MEVESTERMKKVHVKPINIWEDFFKDKTHGGHRYSTEEFLALEAREKLFHLDGGKTLLDFGCGSAELLTYYAPKYEKLVGVDFSPSMLREADKRIKEKGCNNIDLILANHETLWDHLQFPFDRITAAGVIQYLTFQEIDAFIANASKYLNPDGKIVFFDVLDPRLYPLWKLGLFAPKAGVLKALYRIWCDLWYSISATLKNRPRNIYGFSHNPYKLQEIANKHGFEMRYVQSMYYEYKYHAIMFRT</sequence>
<dbReference type="GO" id="GO:0008168">
    <property type="term" value="F:methyltransferase activity"/>
    <property type="evidence" value="ECO:0007669"/>
    <property type="project" value="UniProtKB-KW"/>
</dbReference>
<evidence type="ECO:0000256" key="4">
    <source>
        <dbReference type="ARBA" id="ARBA00023098"/>
    </source>
</evidence>
<reference evidence="6 7" key="1">
    <citation type="submission" date="2014-07" db="EMBL/GenBank/DDBJ databases">
        <title>Methanogenic archaea and the global carbon cycle.</title>
        <authorList>
            <person name="Henriksen J.R."/>
            <person name="Luke J."/>
            <person name="Reinhart S."/>
            <person name="Benedict M.N."/>
            <person name="Youngblut N.D."/>
            <person name="Metcalf M.E."/>
            <person name="Whitaker R.J."/>
            <person name="Metcalf W.W."/>
        </authorList>
    </citation>
    <scope>NUCLEOTIDE SEQUENCE [LARGE SCALE GENOMIC DNA]</scope>
    <source>
        <strain evidence="6 7">CHTI-55</strain>
    </source>
</reference>
<dbReference type="RefSeq" id="WP_082086746.1">
    <property type="nucleotide sequence ID" value="NZ_CP009502.1"/>
</dbReference>
<dbReference type="PANTHER" id="PTHR43667:SF1">
    <property type="entry name" value="CYCLOPROPANE-FATTY-ACYL-PHOSPHOLIPID SYNTHASE"/>
    <property type="match status" value="1"/>
</dbReference>
<name>A0A0E3H9M5_METTE</name>
<dbReference type="PATRIC" id="fig|1434121.4.peg.62"/>
<dbReference type="GO" id="GO:0032259">
    <property type="term" value="P:methylation"/>
    <property type="evidence" value="ECO:0007669"/>
    <property type="project" value="UniProtKB-KW"/>
</dbReference>
<dbReference type="KEGG" id="mthe:MSTHC_0046"/>
<dbReference type="SUPFAM" id="SSF53335">
    <property type="entry name" value="S-adenosyl-L-methionine-dependent methyltransferases"/>
    <property type="match status" value="1"/>
</dbReference>
<keyword evidence="3" id="KW-0949">S-adenosyl-L-methionine</keyword>
<keyword evidence="4" id="KW-0443">Lipid metabolism</keyword>
<dbReference type="HOGENOM" id="CLU_091230_0_0_2"/>
<dbReference type="InterPro" id="IPR041698">
    <property type="entry name" value="Methyltransf_25"/>
</dbReference>
<dbReference type="InterPro" id="IPR029063">
    <property type="entry name" value="SAM-dependent_MTases_sf"/>
</dbReference>
<proteinExistence type="predicted"/>
<accession>A0A0E3H9M5</accession>
<protein>
    <recommendedName>
        <fullName evidence="5">Methyltransferase domain-containing protein</fullName>
    </recommendedName>
</protein>
<dbReference type="InterPro" id="IPR050723">
    <property type="entry name" value="CFA/CMAS"/>
</dbReference>
<dbReference type="EMBL" id="CP009502">
    <property type="protein sequence ID" value="AKB14364.1"/>
    <property type="molecule type" value="Genomic_DNA"/>
</dbReference>
<dbReference type="PANTHER" id="PTHR43667">
    <property type="entry name" value="CYCLOPROPANE-FATTY-ACYL-PHOSPHOLIPID SYNTHASE"/>
    <property type="match status" value="1"/>
</dbReference>
<evidence type="ECO:0000256" key="1">
    <source>
        <dbReference type="ARBA" id="ARBA00022603"/>
    </source>
</evidence>
<evidence type="ECO:0000313" key="6">
    <source>
        <dbReference type="EMBL" id="AKB14364.1"/>
    </source>
</evidence>
<feature type="domain" description="Methyltransferase" evidence="5">
    <location>
        <begin position="58"/>
        <end position="153"/>
    </location>
</feature>
<dbReference type="Proteomes" id="UP000056925">
    <property type="component" value="Chromosome"/>
</dbReference>
<dbReference type="AlphaFoldDB" id="A0A0E3H9M5"/>
<evidence type="ECO:0000313" key="7">
    <source>
        <dbReference type="Proteomes" id="UP000056925"/>
    </source>
</evidence>
<evidence type="ECO:0000256" key="2">
    <source>
        <dbReference type="ARBA" id="ARBA00022679"/>
    </source>
</evidence>
<dbReference type="GeneID" id="41601300"/>